<protein>
    <submittedName>
        <fullName evidence="2">CoA transferase</fullName>
    </submittedName>
</protein>
<dbReference type="PANTHER" id="PTHR48207:SF3">
    <property type="entry name" value="SUCCINATE--HYDROXYMETHYLGLUTARATE COA-TRANSFERASE"/>
    <property type="match status" value="1"/>
</dbReference>
<keyword evidence="3" id="KW-1185">Reference proteome</keyword>
<dbReference type="InterPro" id="IPR003673">
    <property type="entry name" value="CoA-Trfase_fam_III"/>
</dbReference>
<dbReference type="SUPFAM" id="SSF89796">
    <property type="entry name" value="CoA-transferase family III (CaiB/BaiF)"/>
    <property type="match status" value="1"/>
</dbReference>
<evidence type="ECO:0000256" key="1">
    <source>
        <dbReference type="ARBA" id="ARBA00022679"/>
    </source>
</evidence>
<dbReference type="InterPro" id="IPR023606">
    <property type="entry name" value="CoA-Trfase_III_dom_1_sf"/>
</dbReference>
<dbReference type="GO" id="GO:0016740">
    <property type="term" value="F:transferase activity"/>
    <property type="evidence" value="ECO:0007669"/>
    <property type="project" value="UniProtKB-KW"/>
</dbReference>
<evidence type="ECO:0000313" key="2">
    <source>
        <dbReference type="EMBL" id="MBC3948639.1"/>
    </source>
</evidence>
<organism evidence="2 3">
    <name type="scientific">Pseudomonas folii</name>
    <dbReference type="NCBI Taxonomy" id="2762593"/>
    <lineage>
        <taxon>Bacteria</taxon>
        <taxon>Pseudomonadati</taxon>
        <taxon>Pseudomonadota</taxon>
        <taxon>Gammaproteobacteria</taxon>
        <taxon>Pseudomonadales</taxon>
        <taxon>Pseudomonadaceae</taxon>
        <taxon>Pseudomonas</taxon>
    </lineage>
</organism>
<dbReference type="Gene3D" id="3.40.50.10540">
    <property type="entry name" value="Crotonobetainyl-coa:carnitine coa-transferase, domain 1"/>
    <property type="match status" value="1"/>
</dbReference>
<dbReference type="InterPro" id="IPR050483">
    <property type="entry name" value="CoA-transferase_III_domain"/>
</dbReference>
<name>A0ABR7AUP0_9PSED</name>
<evidence type="ECO:0000313" key="3">
    <source>
        <dbReference type="Proteomes" id="UP000651852"/>
    </source>
</evidence>
<dbReference type="Pfam" id="PF02515">
    <property type="entry name" value="CoA_transf_3"/>
    <property type="match status" value="1"/>
</dbReference>
<accession>A0ABR7AUP0</accession>
<proteinExistence type="predicted"/>
<dbReference type="EMBL" id="JACONW010000006">
    <property type="protein sequence ID" value="MBC3948639.1"/>
    <property type="molecule type" value="Genomic_DNA"/>
</dbReference>
<dbReference type="RefSeq" id="WP_187520401.1">
    <property type="nucleotide sequence ID" value="NZ_JACONW010000006.1"/>
</dbReference>
<dbReference type="Proteomes" id="UP000651852">
    <property type="component" value="Unassembled WGS sequence"/>
</dbReference>
<dbReference type="InterPro" id="IPR044855">
    <property type="entry name" value="CoA-Trfase_III_dom3_sf"/>
</dbReference>
<keyword evidence="1 2" id="KW-0808">Transferase</keyword>
<sequence>MGALSHIRVLDLSRVLAGPWAGQILADLGAEVIKVERPGSGDDTRAWGPPFLKGAQGESTSEAAYYLSANRNKQSVTIDFTLPEGQKLVRELAAKSDILIENFKVGGLAAYGLDYASLNAINPRLIYCSITGFGQTGPYAKRAGYDFMIQGLGGLMSLTGRADDQEGGGPVKVGVALTDVMTGVYSSTAILAALVHRDQSGLGQHIDMALLDVQVACLANQALNYLTTGVAPTRLGNAHPNIVPYQDFPTADGDFILTVGNDGQFRKFAEVAGQAQWADDPRFLTNKLRVANRAELIPLIRQATVFKTTAQWVSELEAAGVPCGPINDLAQVFDDPHVQARGLAMNMPHALGGSVPQVASPIRLSVTPVEYRRAPPLLGEHTSEVLERILGLSTPEVVRLQQAGVL</sequence>
<gene>
    <name evidence="2" type="ORF">H8S59_02520</name>
</gene>
<reference evidence="2 3" key="1">
    <citation type="submission" date="2020-08" db="EMBL/GenBank/DDBJ databases">
        <title>Putative novel bacterial strains isolated from necrotic wheat leaf tissues caused by Xanthomonas translucens.</title>
        <authorList>
            <person name="Tambong J.T."/>
        </authorList>
    </citation>
    <scope>NUCLEOTIDE SEQUENCE [LARGE SCALE GENOMIC DNA]</scope>
    <source>
        <strain evidence="2 3">DOAB 1069</strain>
    </source>
</reference>
<dbReference type="Gene3D" id="3.30.1540.10">
    <property type="entry name" value="formyl-coa transferase, domain 3"/>
    <property type="match status" value="1"/>
</dbReference>
<comment type="caution">
    <text evidence="2">The sequence shown here is derived from an EMBL/GenBank/DDBJ whole genome shotgun (WGS) entry which is preliminary data.</text>
</comment>
<dbReference type="PANTHER" id="PTHR48207">
    <property type="entry name" value="SUCCINATE--HYDROXYMETHYLGLUTARATE COA-TRANSFERASE"/>
    <property type="match status" value="1"/>
</dbReference>